<evidence type="ECO:0000313" key="10">
    <source>
        <dbReference type="Proteomes" id="UP000005317"/>
    </source>
</evidence>
<evidence type="ECO:0000256" key="2">
    <source>
        <dbReference type="ARBA" id="ARBA00005269"/>
    </source>
</evidence>
<evidence type="ECO:0000313" key="9">
    <source>
        <dbReference type="EMBL" id="EIJ34192.1"/>
    </source>
</evidence>
<dbReference type="AlphaFoldDB" id="A0A656HDD1"/>
<dbReference type="EC" id="2.1.1.171" evidence="3 8"/>
<dbReference type="OrthoDB" id="9803017at2"/>
<evidence type="ECO:0000256" key="3">
    <source>
        <dbReference type="ARBA" id="ARBA00012141"/>
    </source>
</evidence>
<dbReference type="SUPFAM" id="SSF53335">
    <property type="entry name" value="S-adenosyl-L-methionine-dependent methyltransferases"/>
    <property type="match status" value="1"/>
</dbReference>
<keyword evidence="5 8" id="KW-0489">Methyltransferase</keyword>
<dbReference type="NCBIfam" id="TIGR00095">
    <property type="entry name" value="16S rRNA (guanine(966)-N(2))-methyltransferase RsmD"/>
    <property type="match status" value="1"/>
</dbReference>
<dbReference type="EMBL" id="JH651384">
    <property type="protein sequence ID" value="EIJ34192.1"/>
    <property type="molecule type" value="Genomic_DNA"/>
</dbReference>
<name>A0A656HDD1_THINJ</name>
<sequence length="187" mass="20883">MKKNNLLRIIGGEWRSRRLKFADAPGLRPTPDRVRETLFNWLQVQVPCSRCLDLFAGSGAIGFEALSRGAQEVVMVEKHPAAVAALRENIALLGAQNAVLVHDDAFRYLQRATGAFDLIFLDPPFHKNLLEPLLEAIFARGLLSRDGMVYLEQEAEASIDFARFNLQTHRSTQAGQARGLLIFVNNL</sequence>
<organism evidence="9 10">
    <name type="scientific">Thiothrix nivea (strain ATCC 35100 / DSM 5205 / JP2)</name>
    <dbReference type="NCBI Taxonomy" id="870187"/>
    <lineage>
        <taxon>Bacteria</taxon>
        <taxon>Pseudomonadati</taxon>
        <taxon>Pseudomonadota</taxon>
        <taxon>Gammaproteobacteria</taxon>
        <taxon>Thiotrichales</taxon>
        <taxon>Thiotrichaceae</taxon>
        <taxon>Thiothrix</taxon>
    </lineage>
</organism>
<evidence type="ECO:0000256" key="6">
    <source>
        <dbReference type="ARBA" id="ARBA00022679"/>
    </source>
</evidence>
<evidence type="ECO:0000256" key="8">
    <source>
        <dbReference type="PIRNR" id="PIRNR004553"/>
    </source>
</evidence>
<gene>
    <name evidence="9" type="ORF">Thini_1598</name>
</gene>
<dbReference type="PIRSF" id="PIRSF004553">
    <property type="entry name" value="CHP00095"/>
    <property type="match status" value="1"/>
</dbReference>
<dbReference type="Proteomes" id="UP000005317">
    <property type="component" value="Unassembled WGS sequence"/>
</dbReference>
<dbReference type="CDD" id="cd02440">
    <property type="entry name" value="AdoMet_MTases"/>
    <property type="match status" value="1"/>
</dbReference>
<dbReference type="PROSITE" id="PS00092">
    <property type="entry name" value="N6_MTASE"/>
    <property type="match status" value="1"/>
</dbReference>
<keyword evidence="8" id="KW-0949">S-adenosyl-L-methionine</keyword>
<dbReference type="PANTHER" id="PTHR43542">
    <property type="entry name" value="METHYLTRANSFERASE"/>
    <property type="match status" value="1"/>
</dbReference>
<proteinExistence type="inferred from homology"/>
<comment type="catalytic activity">
    <reaction evidence="7 8">
        <text>guanosine(966) in 16S rRNA + S-adenosyl-L-methionine = N(2)-methylguanosine(966) in 16S rRNA + S-adenosyl-L-homocysteine + H(+)</text>
        <dbReference type="Rhea" id="RHEA:23548"/>
        <dbReference type="Rhea" id="RHEA-COMP:10211"/>
        <dbReference type="Rhea" id="RHEA-COMP:10212"/>
        <dbReference type="ChEBI" id="CHEBI:15378"/>
        <dbReference type="ChEBI" id="CHEBI:57856"/>
        <dbReference type="ChEBI" id="CHEBI:59789"/>
        <dbReference type="ChEBI" id="CHEBI:74269"/>
        <dbReference type="ChEBI" id="CHEBI:74481"/>
        <dbReference type="EC" id="2.1.1.171"/>
    </reaction>
</comment>
<dbReference type="Gene3D" id="3.40.50.150">
    <property type="entry name" value="Vaccinia Virus protein VP39"/>
    <property type="match status" value="1"/>
</dbReference>
<evidence type="ECO:0000256" key="4">
    <source>
        <dbReference type="ARBA" id="ARBA00013682"/>
    </source>
</evidence>
<evidence type="ECO:0000256" key="7">
    <source>
        <dbReference type="ARBA" id="ARBA00048326"/>
    </source>
</evidence>
<keyword evidence="6 8" id="KW-0808">Transferase</keyword>
<dbReference type="InterPro" id="IPR029063">
    <property type="entry name" value="SAM-dependent_MTases_sf"/>
</dbReference>
<keyword evidence="10" id="KW-1185">Reference proteome</keyword>
<dbReference type="Pfam" id="PF03602">
    <property type="entry name" value="Cons_hypoth95"/>
    <property type="match status" value="1"/>
</dbReference>
<dbReference type="InterPro" id="IPR002052">
    <property type="entry name" value="DNA_methylase_N6_adenine_CS"/>
</dbReference>
<protein>
    <recommendedName>
        <fullName evidence="4 8">Ribosomal RNA small subunit methyltransferase D</fullName>
        <ecNumber evidence="3 8">2.1.1.171</ecNumber>
    </recommendedName>
</protein>
<dbReference type="RefSeq" id="WP_002708133.1">
    <property type="nucleotide sequence ID" value="NZ_JH651384.1"/>
</dbReference>
<evidence type="ECO:0000256" key="1">
    <source>
        <dbReference type="ARBA" id="ARBA00002649"/>
    </source>
</evidence>
<comment type="function">
    <text evidence="1 8">Specifically methylates the guanine in position 966 of 16S rRNA in the assembled 30S particle.</text>
</comment>
<keyword evidence="8" id="KW-0698">rRNA processing</keyword>
<evidence type="ECO:0000256" key="5">
    <source>
        <dbReference type="ARBA" id="ARBA00022603"/>
    </source>
</evidence>
<dbReference type="GO" id="GO:0003676">
    <property type="term" value="F:nucleic acid binding"/>
    <property type="evidence" value="ECO:0007669"/>
    <property type="project" value="InterPro"/>
</dbReference>
<dbReference type="GO" id="GO:0052913">
    <property type="term" value="F:16S rRNA (guanine(966)-N(2))-methyltransferase activity"/>
    <property type="evidence" value="ECO:0007669"/>
    <property type="project" value="UniProtKB-EC"/>
</dbReference>
<comment type="similarity">
    <text evidence="2 8">Belongs to the methyltransferase superfamily. RsmD family.</text>
</comment>
<reference evidence="10" key="1">
    <citation type="journal article" date="2011" name="Stand. Genomic Sci.">
        <title>Genome sequence of the filamentous, gliding Thiothrix nivea neotype strain (JP2(T)).</title>
        <authorList>
            <person name="Lapidus A."/>
            <person name="Nolan M."/>
            <person name="Lucas S."/>
            <person name="Glavina Del Rio T."/>
            <person name="Tice H."/>
            <person name="Cheng J.F."/>
            <person name="Tapia R."/>
            <person name="Han C."/>
            <person name="Goodwin L."/>
            <person name="Pitluck S."/>
            <person name="Liolios K."/>
            <person name="Pagani I."/>
            <person name="Ivanova N."/>
            <person name="Huntemann M."/>
            <person name="Mavromatis K."/>
            <person name="Mikhailova N."/>
            <person name="Pati A."/>
            <person name="Chen A."/>
            <person name="Palaniappan K."/>
            <person name="Land M."/>
            <person name="Brambilla E.M."/>
            <person name="Rohde M."/>
            <person name="Abt B."/>
            <person name="Verbarg S."/>
            <person name="Goker M."/>
            <person name="Bristow J."/>
            <person name="Eisen J.A."/>
            <person name="Markowitz V."/>
            <person name="Hugenholtz P."/>
            <person name="Kyrpides N.C."/>
            <person name="Klenk H.P."/>
            <person name="Woyke T."/>
        </authorList>
    </citation>
    <scope>NUCLEOTIDE SEQUENCE [LARGE SCALE GENOMIC DNA]</scope>
    <source>
        <strain evidence="10">ATCC 35100 / DSM 5205 / JP2</strain>
    </source>
</reference>
<dbReference type="PANTHER" id="PTHR43542:SF1">
    <property type="entry name" value="METHYLTRANSFERASE"/>
    <property type="match status" value="1"/>
</dbReference>
<accession>A0A656HDD1</accession>
<dbReference type="InterPro" id="IPR004398">
    <property type="entry name" value="RNA_MeTrfase_RsmD"/>
</dbReference>